<accession>A0A0D8YC94</accession>
<organism evidence="2 3">
    <name type="scientific">Dictyocaulus viviparus</name>
    <name type="common">Bovine lungworm</name>
    <dbReference type="NCBI Taxonomy" id="29172"/>
    <lineage>
        <taxon>Eukaryota</taxon>
        <taxon>Metazoa</taxon>
        <taxon>Ecdysozoa</taxon>
        <taxon>Nematoda</taxon>
        <taxon>Chromadorea</taxon>
        <taxon>Rhabditida</taxon>
        <taxon>Rhabditina</taxon>
        <taxon>Rhabditomorpha</taxon>
        <taxon>Strongyloidea</taxon>
        <taxon>Metastrongylidae</taxon>
        <taxon>Dictyocaulus</taxon>
    </lineage>
</organism>
<feature type="region of interest" description="Disordered" evidence="1">
    <location>
        <begin position="199"/>
        <end position="307"/>
    </location>
</feature>
<feature type="compositionally biased region" description="Pro residues" evidence="1">
    <location>
        <begin position="293"/>
        <end position="305"/>
    </location>
</feature>
<reference evidence="2 3" key="1">
    <citation type="submission" date="2013-11" db="EMBL/GenBank/DDBJ databases">
        <title>Draft genome of the bovine lungworm Dictyocaulus viviparus.</title>
        <authorList>
            <person name="Mitreva M."/>
        </authorList>
    </citation>
    <scope>NUCLEOTIDE SEQUENCE [LARGE SCALE GENOMIC DNA]</scope>
    <source>
        <strain evidence="2 3">HannoverDv2000</strain>
    </source>
</reference>
<proteinExistence type="predicted"/>
<keyword evidence="3" id="KW-1185">Reference proteome</keyword>
<feature type="compositionally biased region" description="Polar residues" evidence="1">
    <location>
        <begin position="210"/>
        <end position="223"/>
    </location>
</feature>
<protein>
    <submittedName>
        <fullName evidence="2">Uncharacterized protein</fullName>
    </submittedName>
</protein>
<name>A0A0D8YC94_DICVI</name>
<dbReference type="AlphaFoldDB" id="A0A0D8YC94"/>
<gene>
    <name evidence="2" type="ORF">DICVIV_01641</name>
</gene>
<dbReference type="OrthoDB" id="5871338at2759"/>
<evidence type="ECO:0000313" key="2">
    <source>
        <dbReference type="EMBL" id="KJH52176.1"/>
    </source>
</evidence>
<evidence type="ECO:0000256" key="1">
    <source>
        <dbReference type="SAM" id="MobiDB-lite"/>
    </source>
</evidence>
<dbReference type="EMBL" id="KN716169">
    <property type="protein sequence ID" value="KJH52176.1"/>
    <property type="molecule type" value="Genomic_DNA"/>
</dbReference>
<sequence>MAQSNDVEIAKVPYIDSSDSNSAKSVENVGEINIAASLDEAIMSLKSVIAVEENSNMIENQAFVVPDSKANEKTQNKSYGSDNVNVIMGTASSSEKTLIANECEVLVNNEFRHSSIDQPIYAAGETKEMNSETKSHFQFVQTQFESPQFGTSHRLPKRLDCRGIEEIHISSIPISTRVVNKQEETKNANITVVNRFSTSTGVSHEDTHSLKTSRTENIPCNNLEQEEILKGKNSNKTPIMQESSAEQTHAKQTHSNQKTPDDKITKKKPLSPPPKPQRRNIDEVVPMDMVTNPAPPSTSPTPPPRKNSLMTQIAPPTPSLSIRSFNRHSSVASSRINTMNYNISRGILTFPTLPRNARPPTREQLQYARNRYC</sequence>
<feature type="compositionally biased region" description="Polar residues" evidence="1">
    <location>
        <begin position="232"/>
        <end position="247"/>
    </location>
</feature>
<reference evidence="3" key="2">
    <citation type="journal article" date="2016" name="Sci. Rep.">
        <title>Dictyocaulus viviparus genome, variome and transcriptome elucidate lungworm biology and support future intervention.</title>
        <authorList>
            <person name="McNulty S.N."/>
            <person name="Strube C."/>
            <person name="Rosa B.A."/>
            <person name="Martin J.C."/>
            <person name="Tyagi R."/>
            <person name="Choi Y.J."/>
            <person name="Wang Q."/>
            <person name="Hallsworth Pepin K."/>
            <person name="Zhang X."/>
            <person name="Ozersky P."/>
            <person name="Wilson R.K."/>
            <person name="Sternberg P.W."/>
            <person name="Gasser R.B."/>
            <person name="Mitreva M."/>
        </authorList>
    </citation>
    <scope>NUCLEOTIDE SEQUENCE [LARGE SCALE GENOMIC DNA]</scope>
    <source>
        <strain evidence="3">HannoverDv2000</strain>
    </source>
</reference>
<dbReference type="Proteomes" id="UP000053766">
    <property type="component" value="Unassembled WGS sequence"/>
</dbReference>
<evidence type="ECO:0000313" key="3">
    <source>
        <dbReference type="Proteomes" id="UP000053766"/>
    </source>
</evidence>